<evidence type="ECO:0000313" key="11">
    <source>
        <dbReference type="EMBL" id="NPU67757.1"/>
    </source>
</evidence>
<dbReference type="InterPro" id="IPR004268">
    <property type="entry name" value="MurJ"/>
</dbReference>
<proteinExistence type="inferred from homology"/>
<dbReference type="PANTHER" id="PTHR47019:SF1">
    <property type="entry name" value="LIPID II FLIPPASE MURJ"/>
    <property type="match status" value="1"/>
</dbReference>
<organism evidence="11 12">
    <name type="scientific">Bradyrhizobium aeschynomenes</name>
    <dbReference type="NCBI Taxonomy" id="2734909"/>
    <lineage>
        <taxon>Bacteria</taxon>
        <taxon>Pseudomonadati</taxon>
        <taxon>Pseudomonadota</taxon>
        <taxon>Alphaproteobacteria</taxon>
        <taxon>Hyphomicrobiales</taxon>
        <taxon>Nitrobacteraceae</taxon>
        <taxon>Bradyrhizobium</taxon>
    </lineage>
</organism>
<evidence type="ECO:0000256" key="6">
    <source>
        <dbReference type="ARBA" id="ARBA00022989"/>
    </source>
</evidence>
<evidence type="ECO:0000256" key="8">
    <source>
        <dbReference type="ARBA" id="ARBA00060041"/>
    </source>
</evidence>
<protein>
    <submittedName>
        <fullName evidence="11">Virulence factor MviN</fullName>
    </submittedName>
</protein>
<comment type="function">
    <text evidence="8">Involved in peptidoglycan biosynthesis. Transports lipid-linked peptidoglycan precursors from the inner to the outer leaflet of the cytoplasmic membrane.</text>
</comment>
<evidence type="ECO:0000256" key="3">
    <source>
        <dbReference type="ARBA" id="ARBA00022692"/>
    </source>
</evidence>
<comment type="caution">
    <text evidence="11">The sequence shown here is derived from an EMBL/GenBank/DDBJ whole genome shotgun (WGS) entry which is preliminary data.</text>
</comment>
<dbReference type="PANTHER" id="PTHR47019">
    <property type="entry name" value="LIPID II FLIPPASE MURJ"/>
    <property type="match status" value="1"/>
</dbReference>
<dbReference type="Pfam" id="PF03023">
    <property type="entry name" value="MurJ"/>
    <property type="match status" value="1"/>
</dbReference>
<keyword evidence="7 10" id="KW-0472">Membrane</keyword>
<keyword evidence="2" id="KW-1003">Cell membrane</keyword>
<keyword evidence="3 10" id="KW-0812">Transmembrane</keyword>
<feature type="transmembrane region" description="Helical" evidence="10">
    <location>
        <begin position="160"/>
        <end position="179"/>
    </location>
</feature>
<gene>
    <name evidence="11" type="ORF">HL667_22325</name>
</gene>
<dbReference type="Proteomes" id="UP000886476">
    <property type="component" value="Unassembled WGS sequence"/>
</dbReference>
<feature type="transmembrane region" description="Helical" evidence="10">
    <location>
        <begin position="307"/>
        <end position="330"/>
    </location>
</feature>
<feature type="transmembrane region" description="Helical" evidence="10">
    <location>
        <begin position="375"/>
        <end position="397"/>
    </location>
</feature>
<comment type="subcellular location">
    <subcellularLocation>
        <location evidence="1">Cell membrane</location>
        <topology evidence="1">Multi-pass membrane protein</topology>
    </subcellularLocation>
</comment>
<comment type="similarity">
    <text evidence="9">Belongs to the MurJ/MviN family.</text>
</comment>
<feature type="transmembrane region" description="Helical" evidence="10">
    <location>
        <begin position="433"/>
        <end position="454"/>
    </location>
</feature>
<keyword evidence="5" id="KW-0573">Peptidoglycan synthesis</keyword>
<feature type="transmembrane region" description="Helical" evidence="10">
    <location>
        <begin position="127"/>
        <end position="148"/>
    </location>
</feature>
<keyword evidence="4" id="KW-0133">Cell shape</keyword>
<feature type="transmembrane region" description="Helical" evidence="10">
    <location>
        <begin position="36"/>
        <end position="60"/>
    </location>
</feature>
<dbReference type="InterPro" id="IPR051050">
    <property type="entry name" value="Lipid_II_flippase_MurJ/MviN"/>
</dbReference>
<keyword evidence="6 10" id="KW-1133">Transmembrane helix</keyword>
<evidence type="ECO:0000313" key="12">
    <source>
        <dbReference type="Proteomes" id="UP000886476"/>
    </source>
</evidence>
<feature type="transmembrane region" description="Helical" evidence="10">
    <location>
        <begin position="185"/>
        <end position="207"/>
    </location>
</feature>
<feature type="transmembrane region" description="Helical" evidence="10">
    <location>
        <begin position="403"/>
        <end position="426"/>
    </location>
</feature>
<evidence type="ECO:0000256" key="9">
    <source>
        <dbReference type="ARBA" id="ARBA00061532"/>
    </source>
</evidence>
<feature type="transmembrane region" description="Helical" evidence="10">
    <location>
        <begin position="342"/>
        <end position="363"/>
    </location>
</feature>
<evidence type="ECO:0000256" key="7">
    <source>
        <dbReference type="ARBA" id="ARBA00023136"/>
    </source>
</evidence>
<dbReference type="RefSeq" id="WP_172112846.1">
    <property type="nucleotide sequence ID" value="NZ_JABFDN010000008.1"/>
</dbReference>
<feature type="transmembrane region" description="Helical" evidence="10">
    <location>
        <begin position="81"/>
        <end position="107"/>
    </location>
</feature>
<keyword evidence="12" id="KW-1185">Reference proteome</keyword>
<accession>A0ABX2CHT7</accession>
<evidence type="ECO:0000256" key="5">
    <source>
        <dbReference type="ARBA" id="ARBA00022984"/>
    </source>
</evidence>
<sequence>MSASGHSLKRFSALLISGALASKLLGFAREVLMAHVLGASLIADGFRAAMAAVLIPLAFLQNESVPAIMIPMHREALQRPNAARSLGALTIVIAVVSSAVTAIILLLGELWVSAVVGGFSAEGRELTLHFVRMMAFGMPASAILNVLAAGEIALGRTRLTNVRASLLNVAVIGGIGLLALTGDAYMLACAFTVAFNGLAAWGLFSLWREGELSFSGLTVRMVADKGIEFFKRLRVLLALPLAEQGNVWIERLTASRLTTGAVASLDYARSLTESALLLISQPLGMAVLSQHAPGDPRAQTEALLRPLLALTLPASAFLLVFSTDIVRLIYFRGAFGDEALLLTSHALKGIACGVWAATLGWILIRLLNGAGRNGVAALIIVSAYLSNIGFNLLTHLFDPSPAAGMQLLGIGEAIRSLVLLGGVVFVLGDARKLLLVIGLALLPTALMVVLGVMIQDAVPTLLPRLFLGGLAYLLCLAFAIGILLPSNVAAAFRHVRRTFKMKGELS</sequence>
<reference evidence="11" key="1">
    <citation type="submission" date="2020-05" db="EMBL/GenBank/DDBJ databases">
        <title>Nod-independent and nitrogen-fixing Bradyrhizobium aeschynomene sp. nov. isolated from nodules of Aeschynomene indica.</title>
        <authorList>
            <person name="Zhang Z."/>
        </authorList>
    </citation>
    <scope>NUCLEOTIDE SEQUENCE</scope>
    <source>
        <strain evidence="11">83012</strain>
    </source>
</reference>
<evidence type="ECO:0000256" key="10">
    <source>
        <dbReference type="SAM" id="Phobius"/>
    </source>
</evidence>
<evidence type="ECO:0000256" key="2">
    <source>
        <dbReference type="ARBA" id="ARBA00022475"/>
    </source>
</evidence>
<dbReference type="EMBL" id="JABFDN010000008">
    <property type="protein sequence ID" value="NPU67757.1"/>
    <property type="molecule type" value="Genomic_DNA"/>
</dbReference>
<feature type="transmembrane region" description="Helical" evidence="10">
    <location>
        <begin position="466"/>
        <end position="492"/>
    </location>
</feature>
<name>A0ABX2CHT7_9BRAD</name>
<evidence type="ECO:0000256" key="4">
    <source>
        <dbReference type="ARBA" id="ARBA00022960"/>
    </source>
</evidence>
<evidence type="ECO:0000256" key="1">
    <source>
        <dbReference type="ARBA" id="ARBA00004651"/>
    </source>
</evidence>